<gene>
    <name evidence="2" type="ordered locus">BH1918</name>
</gene>
<dbReference type="GeneID" id="87597515"/>
<evidence type="ECO:0000313" key="2">
    <source>
        <dbReference type="EMBL" id="BAB05637.1"/>
    </source>
</evidence>
<dbReference type="EMBL" id="BA000004">
    <property type="protein sequence ID" value="BAB05637.1"/>
    <property type="molecule type" value="Genomic_DNA"/>
</dbReference>
<organism evidence="2 3">
    <name type="scientific">Halalkalibacterium halodurans (strain ATCC BAA-125 / DSM 18197 / FERM 7344 / JCM 9153 / C-125)</name>
    <name type="common">Bacillus halodurans</name>
    <dbReference type="NCBI Taxonomy" id="272558"/>
    <lineage>
        <taxon>Bacteria</taxon>
        <taxon>Bacillati</taxon>
        <taxon>Bacillota</taxon>
        <taxon>Bacilli</taxon>
        <taxon>Bacillales</taxon>
        <taxon>Bacillaceae</taxon>
        <taxon>Halalkalibacterium (ex Joshi et al. 2022)</taxon>
    </lineage>
</organism>
<sequence>MFLLAQEEELKDAKELKEDLEDLEFQMFRMRENVKEIAKKSKVIGIEPTKGAEWVIVYLHDDGYQCKVMLTSCDSAFDGTWDFSIMASYKDEDHLHIGDIKGPENQGYGSICMKYLKEIAYEQNIRYVTGDIAKRDWDHLDRLIHFYEKHHFDVNIDTEKQAGDIVWQPA</sequence>
<dbReference type="SMR" id="Q9KBK8"/>
<keyword evidence="3" id="KW-1185">Reference proteome</keyword>
<dbReference type="PIR" id="F83889">
    <property type="entry name" value="F83889"/>
</dbReference>
<dbReference type="Proteomes" id="UP000001258">
    <property type="component" value="Chromosome"/>
</dbReference>
<dbReference type="InterPro" id="IPR016181">
    <property type="entry name" value="Acyl_CoA_acyltransferase"/>
</dbReference>
<name>Q9KBK8_HALH5</name>
<dbReference type="SUPFAM" id="SSF55729">
    <property type="entry name" value="Acyl-CoA N-acyltransferases (Nat)"/>
    <property type="match status" value="1"/>
</dbReference>
<dbReference type="AlphaFoldDB" id="Q9KBK8"/>
<dbReference type="HOGENOM" id="CLU_1607562_0_0_9"/>
<feature type="coiled-coil region" evidence="1">
    <location>
        <begin position="3"/>
        <end position="40"/>
    </location>
</feature>
<accession>Q9KBK8</accession>
<evidence type="ECO:0000313" key="3">
    <source>
        <dbReference type="Proteomes" id="UP000001258"/>
    </source>
</evidence>
<reference evidence="2 3" key="1">
    <citation type="journal article" date="2000" name="Nucleic Acids Res.">
        <title>Complete genome sequence of the alkaliphilic bacterium Bacillus halodurans and genomic sequence comparison with Bacillus subtilis.</title>
        <authorList>
            <person name="Takami H."/>
            <person name="Nakasone K."/>
            <person name="Takaki Y."/>
            <person name="Maeno G."/>
            <person name="Sasaki R."/>
            <person name="Masui N."/>
            <person name="Fuji F."/>
            <person name="Hirama C."/>
            <person name="Nakamura Y."/>
            <person name="Ogasawara N."/>
            <person name="Kuhara S."/>
            <person name="Horikoshi K."/>
        </authorList>
    </citation>
    <scope>NUCLEOTIDE SEQUENCE [LARGE SCALE GENOMIC DNA]</scope>
    <source>
        <strain evidence="3">ATCC BAA-125 / DSM 18197 / FERM 7344 / JCM 9153 / C-125</strain>
    </source>
</reference>
<dbReference type="Gene3D" id="3.40.630.30">
    <property type="match status" value="1"/>
</dbReference>
<evidence type="ECO:0000256" key="1">
    <source>
        <dbReference type="SAM" id="Coils"/>
    </source>
</evidence>
<dbReference type="eggNOG" id="ENOG502ZC8R">
    <property type="taxonomic scope" value="Bacteria"/>
</dbReference>
<keyword evidence="1" id="KW-0175">Coiled coil</keyword>
<protein>
    <submittedName>
        <fullName evidence="2">BH1918 protein</fullName>
    </submittedName>
</protein>
<dbReference type="RefSeq" id="WP_010898078.1">
    <property type="nucleotide sequence ID" value="NC_002570.2"/>
</dbReference>
<dbReference type="KEGG" id="bha:BH1918"/>
<proteinExistence type="predicted"/>